<dbReference type="AlphaFoldDB" id="A0A6P6P6L5"/>
<dbReference type="Proteomes" id="UP000515129">
    <property type="component" value="Unplaced"/>
</dbReference>
<dbReference type="GeneID" id="113095292"/>
<dbReference type="KEGG" id="caua:113095292"/>
<feature type="domain" description="Beta-adaptin appendage C-terminal subdomain" evidence="13">
    <location>
        <begin position="997"/>
        <end position="1106"/>
    </location>
</feature>
<keyword evidence="5" id="KW-0597">Phosphoprotein</keyword>
<dbReference type="SMART" id="SM01020">
    <property type="entry name" value="B2-adapt-app_C"/>
    <property type="match status" value="1"/>
</dbReference>
<dbReference type="Pfam" id="PF14796">
    <property type="entry name" value="AP3B1_C"/>
    <property type="match status" value="1"/>
</dbReference>
<feature type="compositionally biased region" description="Polar residues" evidence="12">
    <location>
        <begin position="1"/>
        <end position="17"/>
    </location>
</feature>
<reference evidence="16" key="1">
    <citation type="submission" date="2025-08" db="UniProtKB">
        <authorList>
            <consortium name="RefSeq"/>
        </authorList>
    </citation>
    <scope>IDENTIFICATION</scope>
    <source>
        <strain evidence="16">Wakin</strain>
        <tissue evidence="16">Muscle</tissue>
    </source>
</reference>
<evidence type="ECO:0000256" key="12">
    <source>
        <dbReference type="SAM" id="MobiDB-lite"/>
    </source>
</evidence>
<dbReference type="GO" id="GO:0030665">
    <property type="term" value="C:clathrin-coated vesicle membrane"/>
    <property type="evidence" value="ECO:0007669"/>
    <property type="project" value="UniProtKB-SubCell"/>
</dbReference>
<evidence type="ECO:0000256" key="2">
    <source>
        <dbReference type="ARBA" id="ARBA00004555"/>
    </source>
</evidence>
<dbReference type="InterPro" id="IPR015151">
    <property type="entry name" value="B-adaptin_app_sub_C"/>
</dbReference>
<organism evidence="15 16">
    <name type="scientific">Carassius auratus</name>
    <name type="common">Goldfish</name>
    <dbReference type="NCBI Taxonomy" id="7957"/>
    <lineage>
        <taxon>Eukaryota</taxon>
        <taxon>Metazoa</taxon>
        <taxon>Chordata</taxon>
        <taxon>Craniata</taxon>
        <taxon>Vertebrata</taxon>
        <taxon>Euteleostomi</taxon>
        <taxon>Actinopterygii</taxon>
        <taxon>Neopterygii</taxon>
        <taxon>Teleostei</taxon>
        <taxon>Ostariophysi</taxon>
        <taxon>Cypriniformes</taxon>
        <taxon>Cyprinidae</taxon>
        <taxon>Cyprininae</taxon>
        <taxon>Carassius</taxon>
    </lineage>
</organism>
<dbReference type="InterPro" id="IPR016024">
    <property type="entry name" value="ARM-type_fold"/>
</dbReference>
<keyword evidence="6 11" id="KW-0653">Protein transport</keyword>
<dbReference type="GO" id="GO:0006886">
    <property type="term" value="P:intracellular protein transport"/>
    <property type="evidence" value="ECO:0007669"/>
    <property type="project" value="InterPro"/>
</dbReference>
<dbReference type="InterPro" id="IPR002553">
    <property type="entry name" value="Clathrin/coatomer_adapt-like_N"/>
</dbReference>
<evidence type="ECO:0000256" key="3">
    <source>
        <dbReference type="ARBA" id="ARBA00006613"/>
    </source>
</evidence>
<evidence type="ECO:0000256" key="9">
    <source>
        <dbReference type="ARBA" id="ARBA00023329"/>
    </source>
</evidence>
<feature type="compositionally biased region" description="Basic residues" evidence="12">
    <location>
        <begin position="746"/>
        <end position="756"/>
    </location>
</feature>
<evidence type="ECO:0000256" key="1">
    <source>
        <dbReference type="ARBA" id="ARBA00004145"/>
    </source>
</evidence>
<evidence type="ECO:0000256" key="7">
    <source>
        <dbReference type="ARBA" id="ARBA00023034"/>
    </source>
</evidence>
<protein>
    <recommendedName>
        <fullName evidence="11">AP-3 complex subunit beta</fullName>
    </recommendedName>
</protein>
<dbReference type="OrthoDB" id="302453at2759"/>
<evidence type="ECO:0000313" key="15">
    <source>
        <dbReference type="Proteomes" id="UP000515129"/>
    </source>
</evidence>
<keyword evidence="15" id="KW-1185">Reference proteome</keyword>
<dbReference type="InterPro" id="IPR011989">
    <property type="entry name" value="ARM-like"/>
</dbReference>
<keyword evidence="4 11" id="KW-0813">Transport</keyword>
<comment type="subcellular location">
    <subcellularLocation>
        <location evidence="1">Cytoplasmic vesicle</location>
        <location evidence="1">Clathrin-coated vesicle membrane</location>
        <topology evidence="1">Peripheral membrane protein</topology>
        <orientation evidence="1">Cytoplasmic side</orientation>
    </subcellularLocation>
    <subcellularLocation>
        <location evidence="2">Golgi apparatus</location>
    </subcellularLocation>
</comment>
<dbReference type="InterPro" id="IPR026739">
    <property type="entry name" value="AP_beta"/>
</dbReference>
<dbReference type="Pfam" id="PF01602">
    <property type="entry name" value="Adaptin_N"/>
    <property type="match status" value="1"/>
</dbReference>
<keyword evidence="7" id="KW-0333">Golgi apparatus</keyword>
<feature type="compositionally biased region" description="Acidic residues" evidence="12">
    <location>
        <begin position="686"/>
        <end position="697"/>
    </location>
</feature>
<comment type="similarity">
    <text evidence="3 11">Belongs to the adaptor complexes large subunit family.</text>
</comment>
<dbReference type="RefSeq" id="XP_026116653.1">
    <property type="nucleotide sequence ID" value="XM_026260868.1"/>
</dbReference>
<proteinExistence type="inferred from homology"/>
<comment type="function">
    <text evidence="10">Subunit of non-clathrin- and clathrin-associated adaptor protein complex 3 (AP-3) that plays a role in protein sorting in the late-Golgi/trans-Golgi network (TGN) and/or endosomes. The AP complexes mediate both the recruitment of clathrin to membranes and the recognition of sorting signals within the cytosolic tails of transmembrane cargo molecules. AP-3 appears to be involved in the sorting of a subset of transmembrane proteins targeted to lysosomes and lysosome-related organelles. In concert with the BLOC-1 complex, AP-3 is required to target cargos into vesicles assembled at cell bodies for delivery into neurites and nerve terminals.</text>
</comment>
<keyword evidence="8 11" id="KW-0472">Membrane</keyword>
<feature type="compositionally biased region" description="Acidic residues" evidence="12">
    <location>
        <begin position="713"/>
        <end position="723"/>
    </location>
</feature>
<accession>A0A6P6P6L5</accession>
<dbReference type="GO" id="GO:0005794">
    <property type="term" value="C:Golgi apparatus"/>
    <property type="evidence" value="ECO:0007669"/>
    <property type="project" value="UniProtKB-SubCell"/>
</dbReference>
<feature type="compositionally biased region" description="Low complexity" evidence="12">
    <location>
        <begin position="782"/>
        <end position="797"/>
    </location>
</feature>
<feature type="domain" description="AP-3 complex subunit beta C-terminal" evidence="14">
    <location>
        <begin position="828"/>
        <end position="973"/>
    </location>
</feature>
<dbReference type="GO" id="GO:0030123">
    <property type="term" value="C:AP-3 adaptor complex"/>
    <property type="evidence" value="ECO:0007669"/>
    <property type="project" value="UniProtKB-UniRule"/>
</dbReference>
<evidence type="ECO:0000256" key="10">
    <source>
        <dbReference type="ARBA" id="ARBA00023570"/>
    </source>
</evidence>
<keyword evidence="9" id="KW-0968">Cytoplasmic vesicle</keyword>
<feature type="compositionally biased region" description="Low complexity" evidence="12">
    <location>
        <begin position="724"/>
        <end position="736"/>
    </location>
</feature>
<evidence type="ECO:0000256" key="5">
    <source>
        <dbReference type="ARBA" id="ARBA00022553"/>
    </source>
</evidence>
<sequence length="1110" mass="123125">MLGMSANSVSYNDQGSVESGVDAAQENSSIPGSISSSSGAAFSLFSADYKKNEDLKEMLESSKESLKLEAMKRIVGLIAKGKNASELFPAVVKNVASKNIELKKLVYVYLVRYAEEQQDLALLSISTFQRALKDPNQLIRASALRVLSSIRVPIIVPIMMLAIKEAATDLSPYVRKTAAHAIQKLYSLDPDQKEHLIEVIEKLLKDKSTLVAGSVVMAFEEVCPDRIDLIHKNYRKLCNLLVDVEEWGQVVIIHMLTRYARTQFVSPWKEDAVFDENSEKAFYDSEEERKVEQSDLYIMDPDHRLLLRNTKPLLQSRNTAVVMAVSQLYWHLAPKHELNIITKSLVRLLRSHREVQYVVLQNIATMSIQRKGMFEPFMKSFYVRSTDATHIKTLKLEILTNLANEANISTILREFQTYVKSQDKAFAAATIQAIGRCATNISEVTDTCLNGLVLLLSNRDETVVAESVVVIKKLLQTQPSQHSDIIKHMAKLFDNITVPMARASILWLMGEYCEHVPKIAPDVLRKMAKTFTNEEDIVKLQIVNLAAKLYLTNSKQTKLLTQYILNLGKYDQNYDIRDRTRFIRQLIVPNEKSGALSKYARRILMAPKPAPVLQSAFKDRDRFQLGTLSHTLNTQASGYLELSDWPAVAPDQSVRNVEVVEPVKEAGAPALRKSKPAKSHEKFYSDSEEEEEEEEEKEGSSSEDSSNSSSEESASESESEENSGDSNRSSSSQSEKSSSESDSEKKKKTLKNKKLQQQKPDSKDRKQKNGNAVKVESRSESESGSESSSSESSSESGSELDSDSDSGTDQKKNTKPKPVQSKAVIKQVEKKEVSLLDLDDFSPAPVTTPKSSILSPNLLSDLQGLLISPTTSALQASFPVFVPETSHELLHRMTGKGLSGQYRFTRQPCIYGNSMVSLQLTLSNSSDQALENIHISEKSSTGQNIHRFNAIERLEPQASVTVSMGIDFNDSTQAANFQLCTKEDEFSVSIQPAVGELLLPITMSEADFTKEQGKLVGMNESSATITMTPENLSSQSVNRKVVSVANIGVIPSSQENIYRFAGKTVSSGSLVLVSVALKDPDAVITINTEKTVMSSMLLRQFKTALTNSGP</sequence>
<dbReference type="PANTHER" id="PTHR11134">
    <property type="entry name" value="ADAPTOR COMPLEX SUBUNIT BETA FAMILY MEMBER"/>
    <property type="match status" value="1"/>
</dbReference>
<evidence type="ECO:0000259" key="14">
    <source>
        <dbReference type="SMART" id="SM01355"/>
    </source>
</evidence>
<dbReference type="InterPro" id="IPR026740">
    <property type="entry name" value="AP3_beta"/>
</dbReference>
<evidence type="ECO:0000256" key="4">
    <source>
        <dbReference type="ARBA" id="ARBA00022448"/>
    </source>
</evidence>
<evidence type="ECO:0000256" key="6">
    <source>
        <dbReference type="ARBA" id="ARBA00022927"/>
    </source>
</evidence>
<dbReference type="Pfam" id="PF24080">
    <property type="entry name" value="AP3B1_C_2"/>
    <property type="match status" value="1"/>
</dbReference>
<feature type="region of interest" description="Disordered" evidence="12">
    <location>
        <begin position="670"/>
        <end position="825"/>
    </location>
</feature>
<dbReference type="InterPro" id="IPR056314">
    <property type="entry name" value="AP3B1/2_C"/>
</dbReference>
<name>A0A6P6P6L5_CARAU</name>
<dbReference type="InterPro" id="IPR029390">
    <property type="entry name" value="AP3B_C"/>
</dbReference>
<evidence type="ECO:0000256" key="11">
    <source>
        <dbReference type="PIRNR" id="PIRNR037096"/>
    </source>
</evidence>
<evidence type="ECO:0000259" key="13">
    <source>
        <dbReference type="SMART" id="SM01020"/>
    </source>
</evidence>
<evidence type="ECO:0000256" key="8">
    <source>
        <dbReference type="ARBA" id="ARBA00023136"/>
    </source>
</evidence>
<dbReference type="GO" id="GO:0030131">
    <property type="term" value="C:clathrin adaptor complex"/>
    <property type="evidence" value="ECO:0007669"/>
    <property type="project" value="InterPro"/>
</dbReference>
<gene>
    <name evidence="16" type="primary">LOC113095292</name>
</gene>
<dbReference type="PIRSF" id="PIRSF037096">
    <property type="entry name" value="AP3_complex_beta"/>
    <property type="match status" value="1"/>
</dbReference>
<dbReference type="Gene3D" id="1.25.10.10">
    <property type="entry name" value="Leucine-rich Repeat Variant"/>
    <property type="match status" value="1"/>
</dbReference>
<dbReference type="GO" id="GO:0016192">
    <property type="term" value="P:vesicle-mediated transport"/>
    <property type="evidence" value="ECO:0007669"/>
    <property type="project" value="InterPro"/>
</dbReference>
<feature type="compositionally biased region" description="Low complexity" evidence="12">
    <location>
        <begin position="702"/>
        <end position="712"/>
    </location>
</feature>
<dbReference type="SMART" id="SM01355">
    <property type="entry name" value="AP3B1_C"/>
    <property type="match status" value="1"/>
</dbReference>
<dbReference type="SUPFAM" id="SSF48371">
    <property type="entry name" value="ARM repeat"/>
    <property type="match status" value="1"/>
</dbReference>
<feature type="region of interest" description="Disordered" evidence="12">
    <location>
        <begin position="1"/>
        <end position="22"/>
    </location>
</feature>
<evidence type="ECO:0000313" key="16">
    <source>
        <dbReference type="RefSeq" id="XP_026116653.1"/>
    </source>
</evidence>